<organism evidence="2 3">
    <name type="scientific">Stylosanthes scabra</name>
    <dbReference type="NCBI Taxonomy" id="79078"/>
    <lineage>
        <taxon>Eukaryota</taxon>
        <taxon>Viridiplantae</taxon>
        <taxon>Streptophyta</taxon>
        <taxon>Embryophyta</taxon>
        <taxon>Tracheophyta</taxon>
        <taxon>Spermatophyta</taxon>
        <taxon>Magnoliopsida</taxon>
        <taxon>eudicotyledons</taxon>
        <taxon>Gunneridae</taxon>
        <taxon>Pentapetalae</taxon>
        <taxon>rosids</taxon>
        <taxon>fabids</taxon>
        <taxon>Fabales</taxon>
        <taxon>Fabaceae</taxon>
        <taxon>Papilionoideae</taxon>
        <taxon>50 kb inversion clade</taxon>
        <taxon>dalbergioids sensu lato</taxon>
        <taxon>Dalbergieae</taxon>
        <taxon>Pterocarpus clade</taxon>
        <taxon>Stylosanthes</taxon>
    </lineage>
</organism>
<accession>A0ABU6XS45</accession>
<reference evidence="2 3" key="1">
    <citation type="journal article" date="2023" name="Plants (Basel)">
        <title>Bridging the Gap: Combining Genomics and Transcriptomics Approaches to Understand Stylosanthes scabra, an Orphan Legume from the Brazilian Caatinga.</title>
        <authorList>
            <person name="Ferreira-Neto J.R.C."/>
            <person name="da Silva M.D."/>
            <person name="Binneck E."/>
            <person name="de Melo N.F."/>
            <person name="da Silva R.H."/>
            <person name="de Melo A.L.T.M."/>
            <person name="Pandolfi V."/>
            <person name="Bustamante F.O."/>
            <person name="Brasileiro-Vidal A.C."/>
            <person name="Benko-Iseppon A.M."/>
        </authorList>
    </citation>
    <scope>NUCLEOTIDE SEQUENCE [LARGE SCALE GENOMIC DNA]</scope>
    <source>
        <tissue evidence="2">Leaves</tissue>
    </source>
</reference>
<evidence type="ECO:0008006" key="4">
    <source>
        <dbReference type="Google" id="ProtNLM"/>
    </source>
</evidence>
<evidence type="ECO:0000256" key="1">
    <source>
        <dbReference type="SAM" id="SignalP"/>
    </source>
</evidence>
<evidence type="ECO:0000313" key="2">
    <source>
        <dbReference type="EMBL" id="MED6200171.1"/>
    </source>
</evidence>
<keyword evidence="3" id="KW-1185">Reference proteome</keyword>
<feature type="chain" id="PRO_5045844708" description="DUF4283 domain-containing protein" evidence="1">
    <location>
        <begin position="21"/>
        <end position="208"/>
    </location>
</feature>
<gene>
    <name evidence="2" type="ORF">PIB30_082529</name>
</gene>
<feature type="signal peptide" evidence="1">
    <location>
        <begin position="1"/>
        <end position="20"/>
    </location>
</feature>
<proteinExistence type="predicted"/>
<evidence type="ECO:0000313" key="3">
    <source>
        <dbReference type="Proteomes" id="UP001341840"/>
    </source>
</evidence>
<name>A0ABU6XS45_9FABA</name>
<sequence>MTSAGAMWVVLARAALVVHGIRKRNSLPQSVIVELIMRYYSNHPPIATQITDHNQIPPIDKNPRPVHQIPNDETNRITMKQFPRARNQLGISSINPPSSLVFGGKRMKKMMELGFFCLGNRDTHLALELKCHYGNLLTTDLRIKFTDIHMNPQYDLISLWIEFDNFTDKVGSTILVSDLDKYYGYADTIPLMHNPIKFPTKFVERCHR</sequence>
<dbReference type="EMBL" id="JASCZI010212720">
    <property type="protein sequence ID" value="MED6200171.1"/>
    <property type="molecule type" value="Genomic_DNA"/>
</dbReference>
<comment type="caution">
    <text evidence="2">The sequence shown here is derived from an EMBL/GenBank/DDBJ whole genome shotgun (WGS) entry which is preliminary data.</text>
</comment>
<keyword evidence="1" id="KW-0732">Signal</keyword>
<dbReference type="Proteomes" id="UP001341840">
    <property type="component" value="Unassembled WGS sequence"/>
</dbReference>
<protein>
    <recommendedName>
        <fullName evidence="4">DUF4283 domain-containing protein</fullName>
    </recommendedName>
</protein>